<reference evidence="5 6" key="1">
    <citation type="submission" date="2014-01" db="EMBL/GenBank/DDBJ databases">
        <title>Full genme sequencing of cellulolytic bacterium Gynuella sunshinyii YC6258T gen. nov., sp. nov.</title>
        <authorList>
            <person name="Khan H."/>
            <person name="Chung E.J."/>
            <person name="Chung Y.R."/>
        </authorList>
    </citation>
    <scope>NUCLEOTIDE SEQUENCE [LARGE SCALE GENOMIC DNA]</scope>
    <source>
        <strain evidence="5 6">YC6258</strain>
    </source>
</reference>
<dbReference type="Gene3D" id="1.20.120.530">
    <property type="entry name" value="GntR ligand-binding domain-like"/>
    <property type="match status" value="1"/>
</dbReference>
<name>A0A0C5VUR8_9GAMM</name>
<dbReference type="PANTHER" id="PTHR43537:SF6">
    <property type="entry name" value="HTH-TYPE TRANSCRIPTIONAL REPRESSOR RSPR"/>
    <property type="match status" value="1"/>
</dbReference>
<dbReference type="PRINTS" id="PR00035">
    <property type="entry name" value="HTHGNTR"/>
</dbReference>
<proteinExistence type="predicted"/>
<dbReference type="InterPro" id="IPR008920">
    <property type="entry name" value="TF_FadR/GntR_C"/>
</dbReference>
<dbReference type="GO" id="GO:0003677">
    <property type="term" value="F:DNA binding"/>
    <property type="evidence" value="ECO:0007669"/>
    <property type="project" value="UniProtKB-KW"/>
</dbReference>
<evidence type="ECO:0000256" key="1">
    <source>
        <dbReference type="ARBA" id="ARBA00023015"/>
    </source>
</evidence>
<evidence type="ECO:0000256" key="2">
    <source>
        <dbReference type="ARBA" id="ARBA00023125"/>
    </source>
</evidence>
<evidence type="ECO:0000313" key="6">
    <source>
        <dbReference type="Proteomes" id="UP000032266"/>
    </source>
</evidence>
<dbReference type="AlphaFoldDB" id="A0A0C5VUR8"/>
<sequence length="236" mass="26740">MNAAKAAGGILRKFSDISHLPKAQQIYARLRHDIVTLNLKPGQTLSEKEIAERFEVSRQPVREAMIKLSEVGLLKVVPQKGSFVVKISRTEVEASSFIRRALEAAIVREACQKISKACLIHLNMLLEKQKDACDRDHFEDFLLLDEEFHYSIAEDIGLIRAWSVIESQKAQMDRVRFLSLPHASPVPQLIEQHTAIVRALETGSEAQAEAAMQSHLSSIHQVIDELEQQYPDYFQQ</sequence>
<dbReference type="SUPFAM" id="SSF48008">
    <property type="entry name" value="GntR ligand-binding domain-like"/>
    <property type="match status" value="1"/>
</dbReference>
<dbReference type="PATRIC" id="fig|1445510.3.peg.4976"/>
<evidence type="ECO:0000259" key="4">
    <source>
        <dbReference type="PROSITE" id="PS50949"/>
    </source>
</evidence>
<dbReference type="HOGENOM" id="CLU_017584_5_2_6"/>
<dbReference type="EMBL" id="CP007142">
    <property type="protein sequence ID" value="AJQ97048.1"/>
    <property type="molecule type" value="Genomic_DNA"/>
</dbReference>
<dbReference type="CDD" id="cd07377">
    <property type="entry name" value="WHTH_GntR"/>
    <property type="match status" value="1"/>
</dbReference>
<dbReference type="InterPro" id="IPR036388">
    <property type="entry name" value="WH-like_DNA-bd_sf"/>
</dbReference>
<dbReference type="PANTHER" id="PTHR43537">
    <property type="entry name" value="TRANSCRIPTIONAL REGULATOR, GNTR FAMILY"/>
    <property type="match status" value="1"/>
</dbReference>
<dbReference type="Pfam" id="PF07729">
    <property type="entry name" value="FCD"/>
    <property type="match status" value="1"/>
</dbReference>
<keyword evidence="2" id="KW-0238">DNA-binding</keyword>
<gene>
    <name evidence="5" type="ORF">YC6258_05016</name>
</gene>
<feature type="domain" description="HTH gntR-type" evidence="4">
    <location>
        <begin position="20"/>
        <end position="87"/>
    </location>
</feature>
<dbReference type="Proteomes" id="UP000032266">
    <property type="component" value="Chromosome"/>
</dbReference>
<keyword evidence="3" id="KW-0804">Transcription</keyword>
<keyword evidence="1" id="KW-0805">Transcription regulation</keyword>
<dbReference type="InterPro" id="IPR011711">
    <property type="entry name" value="GntR_C"/>
</dbReference>
<dbReference type="InterPro" id="IPR036390">
    <property type="entry name" value="WH_DNA-bd_sf"/>
</dbReference>
<keyword evidence="6" id="KW-1185">Reference proteome</keyword>
<protein>
    <submittedName>
        <fullName evidence="5">Transcriptional regulator</fullName>
    </submittedName>
</protein>
<dbReference type="OrthoDB" id="9788098at2"/>
<evidence type="ECO:0000313" key="5">
    <source>
        <dbReference type="EMBL" id="AJQ97048.1"/>
    </source>
</evidence>
<dbReference type="Pfam" id="PF00392">
    <property type="entry name" value="GntR"/>
    <property type="match status" value="1"/>
</dbReference>
<evidence type="ECO:0000256" key="3">
    <source>
        <dbReference type="ARBA" id="ARBA00023163"/>
    </source>
</evidence>
<dbReference type="Gene3D" id="1.10.10.10">
    <property type="entry name" value="Winged helix-like DNA-binding domain superfamily/Winged helix DNA-binding domain"/>
    <property type="match status" value="1"/>
</dbReference>
<dbReference type="KEGG" id="gsn:YC6258_05016"/>
<organism evidence="5 6">
    <name type="scientific">Gynuella sunshinyii YC6258</name>
    <dbReference type="NCBI Taxonomy" id="1445510"/>
    <lineage>
        <taxon>Bacteria</taxon>
        <taxon>Pseudomonadati</taxon>
        <taxon>Pseudomonadota</taxon>
        <taxon>Gammaproteobacteria</taxon>
        <taxon>Oceanospirillales</taxon>
        <taxon>Saccharospirillaceae</taxon>
        <taxon>Gynuella</taxon>
    </lineage>
</organism>
<dbReference type="SMART" id="SM00345">
    <property type="entry name" value="HTH_GNTR"/>
    <property type="match status" value="1"/>
</dbReference>
<dbReference type="GO" id="GO:0003700">
    <property type="term" value="F:DNA-binding transcription factor activity"/>
    <property type="evidence" value="ECO:0007669"/>
    <property type="project" value="InterPro"/>
</dbReference>
<dbReference type="SUPFAM" id="SSF46785">
    <property type="entry name" value="Winged helix' DNA-binding domain"/>
    <property type="match status" value="1"/>
</dbReference>
<dbReference type="STRING" id="1445510.YC6258_05016"/>
<dbReference type="SMART" id="SM00895">
    <property type="entry name" value="FCD"/>
    <property type="match status" value="1"/>
</dbReference>
<dbReference type="InterPro" id="IPR000524">
    <property type="entry name" value="Tscrpt_reg_HTH_GntR"/>
</dbReference>
<dbReference type="PROSITE" id="PS50949">
    <property type="entry name" value="HTH_GNTR"/>
    <property type="match status" value="1"/>
</dbReference>
<accession>A0A0C5VUR8</accession>